<dbReference type="PANTHER" id="PTHR30373:SF2">
    <property type="entry name" value="UPF0603 PROTEIN YGCG"/>
    <property type="match status" value="1"/>
</dbReference>
<feature type="region of interest" description="Disordered" evidence="1">
    <location>
        <begin position="240"/>
        <end position="261"/>
    </location>
</feature>
<proteinExistence type="predicted"/>
<evidence type="ECO:0000259" key="2">
    <source>
        <dbReference type="Pfam" id="PF04536"/>
    </source>
</evidence>
<sequence>MWPIRPLLTPILAFFLALTGFVAPALAEPAFPKLTGRVVDAANIIPADVEVRLTQKLEVLEKNSRRQLVVVTIPDLQGYEISDYGYRLGRAWGLGDKQRNDGALLIVALSQRRVRIEVGYGLEGILTDGLSSLIIEKTIIPRFKAGDMPGGIEAGADALIRQLTLPESEARAQAKAADQAAERSQSGTEFGPASQFPLLIFGIWALMAFGGHGHGRRHRHGSGLPTFLWGFGLGGRGSGGSRGGFRGGGGSFGGGGASGGW</sequence>
<dbReference type="PANTHER" id="PTHR30373">
    <property type="entry name" value="UPF0603 PROTEIN YGCG"/>
    <property type="match status" value="1"/>
</dbReference>
<reference evidence="3" key="1">
    <citation type="submission" date="2022-09" db="EMBL/GenBank/DDBJ databases">
        <title>Novosphingobium sp. Nov., a polycyclic aromatic hydrocarbon-degrading bacterium isolated form mangrove sediments in HongKong.</title>
        <authorList>
            <person name="Hu Z."/>
        </authorList>
    </citation>
    <scope>NUCLEOTIDE SEQUENCE</scope>
    <source>
        <strain evidence="3">HK4-1</strain>
    </source>
</reference>
<organism evidence="3 4">
    <name type="scientific">Novosphingobium mangrovi</name>
    <name type="common">ex Huang et al. 2023</name>
    <dbReference type="NCBI Taxonomy" id="2976432"/>
    <lineage>
        <taxon>Bacteria</taxon>
        <taxon>Pseudomonadati</taxon>
        <taxon>Pseudomonadota</taxon>
        <taxon>Alphaproteobacteria</taxon>
        <taxon>Sphingomonadales</taxon>
        <taxon>Sphingomonadaceae</taxon>
        <taxon>Novosphingobium</taxon>
    </lineage>
</organism>
<accession>A0ABT2I7W5</accession>
<dbReference type="EMBL" id="JANZXA010000010">
    <property type="protein sequence ID" value="MCT2400915.1"/>
    <property type="molecule type" value="Genomic_DNA"/>
</dbReference>
<feature type="domain" description="TPM" evidence="2">
    <location>
        <begin position="38"/>
        <end position="161"/>
    </location>
</feature>
<dbReference type="Pfam" id="PF04536">
    <property type="entry name" value="TPM_phosphatase"/>
    <property type="match status" value="1"/>
</dbReference>
<comment type="caution">
    <text evidence="3">The sequence shown here is derived from an EMBL/GenBank/DDBJ whole genome shotgun (WGS) entry which is preliminary data.</text>
</comment>
<gene>
    <name evidence="3" type="ORF">NZK81_15280</name>
</gene>
<dbReference type="Gene3D" id="3.10.310.50">
    <property type="match status" value="1"/>
</dbReference>
<name>A0ABT2I7W5_9SPHN</name>
<dbReference type="Proteomes" id="UP001165583">
    <property type="component" value="Unassembled WGS sequence"/>
</dbReference>
<protein>
    <submittedName>
        <fullName evidence="3">TPM domain-containing protein</fullName>
    </submittedName>
</protein>
<dbReference type="RefSeq" id="WP_013833487.1">
    <property type="nucleotide sequence ID" value="NZ_JANZXA010000010.1"/>
</dbReference>
<evidence type="ECO:0000256" key="1">
    <source>
        <dbReference type="SAM" id="MobiDB-lite"/>
    </source>
</evidence>
<keyword evidence="4" id="KW-1185">Reference proteome</keyword>
<dbReference type="InterPro" id="IPR007621">
    <property type="entry name" value="TPM_dom"/>
</dbReference>
<evidence type="ECO:0000313" key="3">
    <source>
        <dbReference type="EMBL" id="MCT2400915.1"/>
    </source>
</evidence>
<evidence type="ECO:0000313" key="4">
    <source>
        <dbReference type="Proteomes" id="UP001165583"/>
    </source>
</evidence>